<dbReference type="PANTHER" id="PTHR32322">
    <property type="entry name" value="INNER MEMBRANE TRANSPORTER"/>
    <property type="match status" value="1"/>
</dbReference>
<dbReference type="AlphaFoldDB" id="A0A8J6P1J4"/>
<feature type="transmembrane region" description="Helical" evidence="6">
    <location>
        <begin position="88"/>
        <end position="112"/>
    </location>
</feature>
<comment type="similarity">
    <text evidence="2">Belongs to the EamA transporter family.</text>
</comment>
<feature type="transmembrane region" description="Helical" evidence="6">
    <location>
        <begin position="119"/>
        <end position="137"/>
    </location>
</feature>
<proteinExistence type="inferred from homology"/>
<feature type="transmembrane region" description="Helical" evidence="6">
    <location>
        <begin position="215"/>
        <end position="234"/>
    </location>
</feature>
<dbReference type="InterPro" id="IPR050638">
    <property type="entry name" value="AA-Vitamin_Transporters"/>
</dbReference>
<name>A0A8J6P1J4_9BACT</name>
<accession>A0A8J6P1J4</accession>
<evidence type="ECO:0000256" key="1">
    <source>
        <dbReference type="ARBA" id="ARBA00004141"/>
    </source>
</evidence>
<keyword evidence="5 6" id="KW-0472">Membrane</keyword>
<dbReference type="EMBL" id="JACNIG010000120">
    <property type="protein sequence ID" value="MBC8431175.1"/>
    <property type="molecule type" value="Genomic_DNA"/>
</dbReference>
<dbReference type="InterPro" id="IPR037185">
    <property type="entry name" value="EmrE-like"/>
</dbReference>
<evidence type="ECO:0000256" key="3">
    <source>
        <dbReference type="ARBA" id="ARBA00022692"/>
    </source>
</evidence>
<reference evidence="8 9" key="1">
    <citation type="submission" date="2020-08" db="EMBL/GenBank/DDBJ databases">
        <title>Bridging the membrane lipid divide: bacteria of the FCB group superphylum have the potential to synthesize archaeal ether lipids.</title>
        <authorList>
            <person name="Villanueva L."/>
            <person name="Von Meijenfeldt F.A.B."/>
            <person name="Westbye A.B."/>
            <person name="Yadav S."/>
            <person name="Hopmans E.C."/>
            <person name="Dutilh B.E."/>
            <person name="Sinninghe Damste J.S."/>
        </authorList>
    </citation>
    <scope>NUCLEOTIDE SEQUENCE [LARGE SCALE GENOMIC DNA]</scope>
    <source>
        <strain evidence="8">NIOZ-UU17</strain>
    </source>
</reference>
<comment type="caution">
    <text evidence="8">The sequence shown here is derived from an EMBL/GenBank/DDBJ whole genome shotgun (WGS) entry which is preliminary data.</text>
</comment>
<feature type="transmembrane region" description="Helical" evidence="6">
    <location>
        <begin position="64"/>
        <end position="82"/>
    </location>
</feature>
<keyword evidence="3 6" id="KW-0812">Transmembrane</keyword>
<sequence>MLIYLKLLLTAFFWGGTFIAGRIVAQDVGPFSAAFFRFMIASVFLLFFTYKLEGKFGLPQKGQWIPVFLLGMTGVFSYNVFFFKGLKIISAGRAAVIIACNPIFIALLSAYFFKEKLNLIKVFGITVSVIGATIVITKGNLSSILSGSLGWGEVFIFGCVISWVAYSLIGKAVMAGLSPLASVCYSAVIGAVFLFFPAYFEGAAHNLLYYSVPDWLSLFYLGFFGTVIGFVWYYEGIKELGPTKASLFINFVPISAVLLAFLILKEPITPSLLVGTILVSSGVYLTNATFNKNLIERKRLN</sequence>
<keyword evidence="4 6" id="KW-1133">Transmembrane helix</keyword>
<protein>
    <submittedName>
        <fullName evidence="8">DMT family transporter</fullName>
    </submittedName>
</protein>
<evidence type="ECO:0000259" key="7">
    <source>
        <dbReference type="Pfam" id="PF00892"/>
    </source>
</evidence>
<feature type="transmembrane region" description="Helical" evidence="6">
    <location>
        <begin position="149"/>
        <end position="168"/>
    </location>
</feature>
<dbReference type="Proteomes" id="UP000605201">
    <property type="component" value="Unassembled WGS sequence"/>
</dbReference>
<evidence type="ECO:0000256" key="5">
    <source>
        <dbReference type="ARBA" id="ARBA00023136"/>
    </source>
</evidence>
<evidence type="ECO:0000313" key="9">
    <source>
        <dbReference type="Proteomes" id="UP000605201"/>
    </source>
</evidence>
<dbReference type="GO" id="GO:0016020">
    <property type="term" value="C:membrane"/>
    <property type="evidence" value="ECO:0007669"/>
    <property type="project" value="UniProtKB-SubCell"/>
</dbReference>
<feature type="transmembrane region" description="Helical" evidence="6">
    <location>
        <begin position="35"/>
        <end position="52"/>
    </location>
</feature>
<comment type="subcellular location">
    <subcellularLocation>
        <location evidence="1">Membrane</location>
        <topology evidence="1">Multi-pass membrane protein</topology>
    </subcellularLocation>
</comment>
<evidence type="ECO:0000256" key="6">
    <source>
        <dbReference type="SAM" id="Phobius"/>
    </source>
</evidence>
<evidence type="ECO:0000313" key="8">
    <source>
        <dbReference type="EMBL" id="MBC8431175.1"/>
    </source>
</evidence>
<evidence type="ECO:0000256" key="4">
    <source>
        <dbReference type="ARBA" id="ARBA00022989"/>
    </source>
</evidence>
<dbReference type="Pfam" id="PF00892">
    <property type="entry name" value="EamA"/>
    <property type="match status" value="2"/>
</dbReference>
<dbReference type="InterPro" id="IPR000620">
    <property type="entry name" value="EamA_dom"/>
</dbReference>
<dbReference type="SUPFAM" id="SSF103481">
    <property type="entry name" value="Multidrug resistance efflux transporter EmrE"/>
    <property type="match status" value="2"/>
</dbReference>
<evidence type="ECO:0000256" key="2">
    <source>
        <dbReference type="ARBA" id="ARBA00007362"/>
    </source>
</evidence>
<dbReference type="PANTHER" id="PTHR32322:SF2">
    <property type="entry name" value="EAMA DOMAIN-CONTAINING PROTEIN"/>
    <property type="match status" value="1"/>
</dbReference>
<dbReference type="Gene3D" id="1.10.3730.20">
    <property type="match status" value="1"/>
</dbReference>
<feature type="transmembrane region" description="Helical" evidence="6">
    <location>
        <begin position="246"/>
        <end position="264"/>
    </location>
</feature>
<feature type="domain" description="EamA" evidence="7">
    <location>
        <begin position="151"/>
        <end position="287"/>
    </location>
</feature>
<organism evidence="8 9">
    <name type="scientific">Candidatus Desulfatibia vada</name>
    <dbReference type="NCBI Taxonomy" id="2841696"/>
    <lineage>
        <taxon>Bacteria</taxon>
        <taxon>Pseudomonadati</taxon>
        <taxon>Thermodesulfobacteriota</taxon>
        <taxon>Desulfobacteria</taxon>
        <taxon>Desulfobacterales</taxon>
        <taxon>Desulfobacterales incertae sedis</taxon>
        <taxon>Candidatus Desulfatibia</taxon>
    </lineage>
</organism>
<feature type="transmembrane region" description="Helical" evidence="6">
    <location>
        <begin position="270"/>
        <end position="290"/>
    </location>
</feature>
<feature type="domain" description="EamA" evidence="7">
    <location>
        <begin position="3"/>
        <end position="136"/>
    </location>
</feature>
<gene>
    <name evidence="8" type="ORF">H8D96_04575</name>
</gene>
<feature type="transmembrane region" description="Helical" evidence="6">
    <location>
        <begin position="180"/>
        <end position="200"/>
    </location>
</feature>